<dbReference type="AlphaFoldDB" id="A0A5Q3GA77"/>
<accession>A0A5Q3GA77</accession>
<proteinExistence type="predicted"/>
<reference evidence="2" key="1">
    <citation type="submission" date="2019-05" db="EMBL/GenBank/DDBJ databases">
        <authorList>
            <person name="Piombo E."/>
        </authorList>
    </citation>
    <scope>NUCLEOTIDE SEQUENCE</scope>
    <source>
        <strain evidence="2">C2S</strain>
    </source>
</reference>
<organism evidence="2 3">
    <name type="scientific">Fusarium fujikuroi</name>
    <name type="common">Bakanae and foot rot disease fungus</name>
    <name type="synonym">Gibberella fujikuroi</name>
    <dbReference type="NCBI Taxonomy" id="5127"/>
    <lineage>
        <taxon>Eukaryota</taxon>
        <taxon>Fungi</taxon>
        <taxon>Dikarya</taxon>
        <taxon>Ascomycota</taxon>
        <taxon>Pezizomycotina</taxon>
        <taxon>Sordariomycetes</taxon>
        <taxon>Hypocreomycetidae</taxon>
        <taxon>Hypocreales</taxon>
        <taxon>Nectriaceae</taxon>
        <taxon>Fusarium</taxon>
        <taxon>Fusarium fujikuroi species complex</taxon>
    </lineage>
</organism>
<sequence length="71" mass="7611">MTARDDSKGRSSVDDKAKCDEDDDLIGREKPAKLGTEIGLESRPGGLTQSGNPIPMPNAFPTDPTQHFNSP</sequence>
<dbReference type="EMBL" id="CABFJX010000381">
    <property type="protein sequence ID" value="VTT76026.1"/>
    <property type="molecule type" value="Genomic_DNA"/>
</dbReference>
<evidence type="ECO:0000256" key="1">
    <source>
        <dbReference type="SAM" id="MobiDB-lite"/>
    </source>
</evidence>
<name>A0A5Q3GA77_FUSFU</name>
<protein>
    <submittedName>
        <fullName evidence="2">Uncharacterized protein</fullName>
    </submittedName>
</protein>
<evidence type="ECO:0000313" key="2">
    <source>
        <dbReference type="EMBL" id="VTT76026.1"/>
    </source>
</evidence>
<dbReference type="Proteomes" id="UP000760494">
    <property type="component" value="Unassembled WGS sequence"/>
</dbReference>
<comment type="caution">
    <text evidence="2">The sequence shown here is derived from an EMBL/GenBank/DDBJ whole genome shotgun (WGS) entry which is preliminary data.</text>
</comment>
<feature type="region of interest" description="Disordered" evidence="1">
    <location>
        <begin position="1"/>
        <end position="71"/>
    </location>
</feature>
<feature type="compositionally biased region" description="Basic and acidic residues" evidence="1">
    <location>
        <begin position="1"/>
        <end position="32"/>
    </location>
</feature>
<evidence type="ECO:0000313" key="3">
    <source>
        <dbReference type="Proteomes" id="UP000760494"/>
    </source>
</evidence>
<gene>
    <name evidence="2" type="ORF">C2S_10169</name>
</gene>